<dbReference type="EMBL" id="CM055112">
    <property type="protein sequence ID" value="KAJ7517935.1"/>
    <property type="molecule type" value="Genomic_DNA"/>
</dbReference>
<proteinExistence type="predicted"/>
<gene>
    <name evidence="1" type="ORF">O6H91_21G047100</name>
</gene>
<sequence>MPNMWLGCYASRLRGFISQDRGSRALRHFLTSGEVVPALPWVSHLRALVICAALSPIGKASLCSCRSIALGFQIRFLHLLPSAEDEEEVCLEPQQEQQFAALDVSSPKVDKGERQAAAAALLQYMHARKQIPLKDAQAICDNAPSAINCILRKAKASRQNGARGSVEYTVISVEQFLHQEGVNEVEVFFESVGCVLQDYSEFMPSNSKCLVGEEGLIACVAVLEDFGIPRKSIWSLFKRETRLFGSNPSYLASCMRSLEECGVGKEDIPKLIQYCPALLGQNLDEVLRPLFHQMEEMGLEKNPFIGQLLKYNPQRLISTGDEKLQKLISLFSRYSVPKPQLVKALETCPRLLILVSDTNVKAVLQFLKEMDMNDTDISNLLRRYPQILTCSTENNLKPKVKFLESMGVDRSRMSEIIRKSPGLFRNGIEQSLKPKMIYLKSAGFGVIELGKLITRRPTILGRSVSGSLTEKVDFFLALGFVMGSPQLARALGYTFSLKVNSLEARAKQLEGRGFSKEDVFIMIRRNPSFLTLSNASFQAKLDYLLNSMQYTTKDLVTYPVFFNLNLEQRIKPRHRVLIWLKSQGLLKREPSLCYITAISDEKFQEKYVDCFPGTTAVYAADRSE</sequence>
<reference evidence="2" key="1">
    <citation type="journal article" date="2024" name="Proc. Natl. Acad. Sci. U.S.A.">
        <title>Extraordinary preservation of gene collinearity over three hundred million years revealed in homosporous lycophytes.</title>
        <authorList>
            <person name="Li C."/>
            <person name="Wickell D."/>
            <person name="Kuo L.Y."/>
            <person name="Chen X."/>
            <person name="Nie B."/>
            <person name="Liao X."/>
            <person name="Peng D."/>
            <person name="Ji J."/>
            <person name="Jenkins J."/>
            <person name="Williams M."/>
            <person name="Shu S."/>
            <person name="Plott C."/>
            <person name="Barry K."/>
            <person name="Rajasekar S."/>
            <person name="Grimwood J."/>
            <person name="Han X."/>
            <person name="Sun S."/>
            <person name="Hou Z."/>
            <person name="He W."/>
            <person name="Dai G."/>
            <person name="Sun C."/>
            <person name="Schmutz J."/>
            <person name="Leebens-Mack J.H."/>
            <person name="Li F.W."/>
            <person name="Wang L."/>
        </authorList>
    </citation>
    <scope>NUCLEOTIDE SEQUENCE [LARGE SCALE GENOMIC DNA]</scope>
    <source>
        <strain evidence="2">cv. PW_Plant_1</strain>
    </source>
</reference>
<evidence type="ECO:0000313" key="2">
    <source>
        <dbReference type="Proteomes" id="UP001162992"/>
    </source>
</evidence>
<dbReference type="Proteomes" id="UP001162992">
    <property type="component" value="Chromosome 21"/>
</dbReference>
<keyword evidence="2" id="KW-1185">Reference proteome</keyword>
<name>A0ACC2AK51_DIPCM</name>
<protein>
    <submittedName>
        <fullName evidence="1">Uncharacterized protein</fullName>
    </submittedName>
</protein>
<accession>A0ACC2AK51</accession>
<organism evidence="1 2">
    <name type="scientific">Diphasiastrum complanatum</name>
    <name type="common">Issler's clubmoss</name>
    <name type="synonym">Lycopodium complanatum</name>
    <dbReference type="NCBI Taxonomy" id="34168"/>
    <lineage>
        <taxon>Eukaryota</taxon>
        <taxon>Viridiplantae</taxon>
        <taxon>Streptophyta</taxon>
        <taxon>Embryophyta</taxon>
        <taxon>Tracheophyta</taxon>
        <taxon>Lycopodiopsida</taxon>
        <taxon>Lycopodiales</taxon>
        <taxon>Lycopodiaceae</taxon>
        <taxon>Lycopodioideae</taxon>
        <taxon>Diphasiastrum</taxon>
    </lineage>
</organism>
<evidence type="ECO:0000313" key="1">
    <source>
        <dbReference type="EMBL" id="KAJ7517935.1"/>
    </source>
</evidence>
<comment type="caution">
    <text evidence="1">The sequence shown here is derived from an EMBL/GenBank/DDBJ whole genome shotgun (WGS) entry which is preliminary data.</text>
</comment>